<evidence type="ECO:0000256" key="8">
    <source>
        <dbReference type="SAM" id="MobiDB-lite"/>
    </source>
</evidence>
<dbReference type="GO" id="GO:0046872">
    <property type="term" value="F:metal ion binding"/>
    <property type="evidence" value="ECO:0007669"/>
    <property type="project" value="UniProtKB-KW"/>
</dbReference>
<dbReference type="GO" id="GO:0006154">
    <property type="term" value="P:adenosine catabolic process"/>
    <property type="evidence" value="ECO:0007669"/>
    <property type="project" value="TreeGrafter"/>
</dbReference>
<evidence type="ECO:0000256" key="5">
    <source>
        <dbReference type="ARBA" id="ARBA00022833"/>
    </source>
</evidence>
<comment type="cofactor">
    <cofactor evidence="1">
        <name>Zn(2+)</name>
        <dbReference type="ChEBI" id="CHEBI:29105"/>
    </cofactor>
</comment>
<name>A0A7G7CN63_9CORY</name>
<dbReference type="GO" id="GO:0009117">
    <property type="term" value="P:nucleotide metabolic process"/>
    <property type="evidence" value="ECO:0007669"/>
    <property type="project" value="UniProtKB-KW"/>
</dbReference>
<accession>A0A7G7CN63</accession>
<dbReference type="InterPro" id="IPR032466">
    <property type="entry name" value="Metal_Hydrolase"/>
</dbReference>
<evidence type="ECO:0000256" key="3">
    <source>
        <dbReference type="ARBA" id="ARBA00022723"/>
    </source>
</evidence>
<dbReference type="RefSeq" id="WP_185175415.1">
    <property type="nucleotide sequence ID" value="NZ_CP059404.1"/>
</dbReference>
<evidence type="ECO:0000256" key="6">
    <source>
        <dbReference type="ARBA" id="ARBA00023080"/>
    </source>
</evidence>
<keyword evidence="3" id="KW-0479">Metal-binding</keyword>
<feature type="domain" description="Adenosine deaminase" evidence="9">
    <location>
        <begin position="43"/>
        <end position="316"/>
    </location>
</feature>
<evidence type="ECO:0000256" key="1">
    <source>
        <dbReference type="ARBA" id="ARBA00001947"/>
    </source>
</evidence>
<keyword evidence="5" id="KW-0862">Zinc</keyword>
<dbReference type="InterPro" id="IPR001365">
    <property type="entry name" value="A_deaminase_dom"/>
</dbReference>
<reference evidence="10 11" key="1">
    <citation type="submission" date="2020-07" db="EMBL/GenBank/DDBJ databases">
        <title>Complete genome and description of Corynebacterium incognita strain Marseille-Q3630 sp. nov.</title>
        <authorList>
            <person name="Boxberger M."/>
        </authorList>
    </citation>
    <scope>NUCLEOTIDE SEQUENCE [LARGE SCALE GENOMIC DNA]</scope>
    <source>
        <strain evidence="10 11">Marseille-Q3630</strain>
    </source>
</reference>
<dbReference type="GO" id="GO:0046103">
    <property type="term" value="P:inosine biosynthetic process"/>
    <property type="evidence" value="ECO:0007669"/>
    <property type="project" value="TreeGrafter"/>
</dbReference>
<dbReference type="AlphaFoldDB" id="A0A7G7CN63"/>
<evidence type="ECO:0000256" key="2">
    <source>
        <dbReference type="ARBA" id="ARBA00006676"/>
    </source>
</evidence>
<dbReference type="KEGG" id="cik:H0194_08055"/>
<gene>
    <name evidence="10" type="ORF">H0194_08055</name>
</gene>
<dbReference type="SUPFAM" id="SSF51556">
    <property type="entry name" value="Metallo-dependent hydrolases"/>
    <property type="match status" value="1"/>
</dbReference>
<keyword evidence="6" id="KW-0546">Nucleotide metabolism</keyword>
<protein>
    <submittedName>
        <fullName evidence="10">Adenosine deaminase family protein</fullName>
    </submittedName>
</protein>
<dbReference type="PANTHER" id="PTHR11409:SF42">
    <property type="entry name" value="ADENOSINE DEAMINASE-LIKE PROTEIN"/>
    <property type="match status" value="1"/>
</dbReference>
<comment type="similarity">
    <text evidence="2">Belongs to the metallo-dependent hydrolases superfamily. Adenosine and AMP deaminases family.</text>
</comment>
<evidence type="ECO:0000313" key="10">
    <source>
        <dbReference type="EMBL" id="QNE89029.1"/>
    </source>
</evidence>
<proteinExistence type="inferred from homology"/>
<feature type="region of interest" description="Disordered" evidence="8">
    <location>
        <begin position="330"/>
        <end position="358"/>
    </location>
</feature>
<organism evidence="10 11">
    <name type="scientific">Corynebacterium incognita</name>
    <dbReference type="NCBI Taxonomy" id="2754725"/>
    <lineage>
        <taxon>Bacteria</taxon>
        <taxon>Bacillati</taxon>
        <taxon>Actinomycetota</taxon>
        <taxon>Actinomycetes</taxon>
        <taxon>Mycobacteriales</taxon>
        <taxon>Corynebacteriaceae</taxon>
        <taxon>Corynebacterium</taxon>
    </lineage>
</organism>
<dbReference type="Gene3D" id="3.20.20.140">
    <property type="entry name" value="Metal-dependent hydrolases"/>
    <property type="match status" value="1"/>
</dbReference>
<sequence length="358" mass="37281">MHDSPAISPDYKDAAGGTIASLPKVILREDFALDKAQGASASELSNAVRAQVNAAHADHVMYLELAVNLQEAAAAAGLEPREALDAVTAGLEVDGIDARALVAAHRGPGGQNPEQALELARLTAEARERNAALVAGFALLDGGGDYDAEGDGVADLRPLGDYAATLEALRAGWTPVVVAVGRGDSADIAEAVQLGATRLAHATGMIDDFTADIAGINPGKVSGWVRDRHLAVDTAPLWEVARGDAPELKDHILPLLQQLGFTCTVGTGAPADGTATEAFFALQETFGYGLEEFFDLTVKAVENSFMNQEERQQVLDTEILPAYEELSEAEYNEDAAVPDTAADAAAASGSDEAGDDFS</sequence>
<dbReference type="EMBL" id="CP059404">
    <property type="protein sequence ID" value="QNE89029.1"/>
    <property type="molecule type" value="Genomic_DNA"/>
</dbReference>
<evidence type="ECO:0000256" key="7">
    <source>
        <dbReference type="ARBA" id="ARBA00048787"/>
    </source>
</evidence>
<keyword evidence="11" id="KW-1185">Reference proteome</keyword>
<evidence type="ECO:0000259" key="9">
    <source>
        <dbReference type="Pfam" id="PF00962"/>
    </source>
</evidence>
<evidence type="ECO:0000256" key="4">
    <source>
        <dbReference type="ARBA" id="ARBA00022801"/>
    </source>
</evidence>
<dbReference type="Pfam" id="PF00962">
    <property type="entry name" value="A_deaminase"/>
    <property type="match status" value="1"/>
</dbReference>
<feature type="compositionally biased region" description="Low complexity" evidence="8">
    <location>
        <begin position="334"/>
        <end position="351"/>
    </location>
</feature>
<dbReference type="Proteomes" id="UP000515743">
    <property type="component" value="Chromosome"/>
</dbReference>
<dbReference type="PANTHER" id="PTHR11409">
    <property type="entry name" value="ADENOSINE DEAMINASE"/>
    <property type="match status" value="1"/>
</dbReference>
<evidence type="ECO:0000313" key="11">
    <source>
        <dbReference type="Proteomes" id="UP000515743"/>
    </source>
</evidence>
<dbReference type="GO" id="GO:0004000">
    <property type="term" value="F:adenosine deaminase activity"/>
    <property type="evidence" value="ECO:0007669"/>
    <property type="project" value="TreeGrafter"/>
</dbReference>
<comment type="catalytic activity">
    <reaction evidence="7">
        <text>N(6)-methyl-AMP + H2O + H(+) = IMP + methylamine</text>
        <dbReference type="Rhea" id="RHEA:16001"/>
        <dbReference type="ChEBI" id="CHEBI:15377"/>
        <dbReference type="ChEBI" id="CHEBI:15378"/>
        <dbReference type="ChEBI" id="CHEBI:58053"/>
        <dbReference type="ChEBI" id="CHEBI:59338"/>
        <dbReference type="ChEBI" id="CHEBI:144842"/>
    </reaction>
    <physiologicalReaction direction="left-to-right" evidence="7">
        <dbReference type="Rhea" id="RHEA:16002"/>
    </physiologicalReaction>
</comment>
<keyword evidence="4" id="KW-0378">Hydrolase</keyword>
<dbReference type="InterPro" id="IPR006330">
    <property type="entry name" value="Ado/ade_deaminase"/>
</dbReference>